<proteinExistence type="predicted"/>
<name>A0ABV5KG93_9ACTN</name>
<reference evidence="2 3" key="1">
    <citation type="submission" date="2024-09" db="EMBL/GenBank/DDBJ databases">
        <authorList>
            <person name="Sun Q."/>
            <person name="Mori K."/>
        </authorList>
    </citation>
    <scope>NUCLEOTIDE SEQUENCE [LARGE SCALE GENOMIC DNA]</scope>
    <source>
        <strain evidence="2 3">JCM 9626</strain>
    </source>
</reference>
<feature type="region of interest" description="Disordered" evidence="1">
    <location>
        <begin position="57"/>
        <end position="77"/>
    </location>
</feature>
<dbReference type="Proteomes" id="UP001589750">
    <property type="component" value="Unassembled WGS sequence"/>
</dbReference>
<evidence type="ECO:0000256" key="1">
    <source>
        <dbReference type="SAM" id="MobiDB-lite"/>
    </source>
</evidence>
<sequence>MHPRFYSLPGYDDDRRSSTYDDPHSSSLPERLTHLVLVDGRLVDLWHEPVEDTRWSHHAERFDRERRPAPPPEPPHHEQVLTWLAAVCGGRTALDALDAEPLTGIVALPVADDATARDHLAEAAALLDRAAATYFDPETAVALRRALAAFWEADPHVRLKSAARVAGGVCWAVGRANGLLGPHGRVTQGDLSRHLGLGSSGISSPGQTVRRSLEVYAGHAPRPWPWPWPGSFDVELRGRPDLLLASTRRRLVTLRDQARAMIPETVLP</sequence>
<evidence type="ECO:0000313" key="3">
    <source>
        <dbReference type="Proteomes" id="UP001589750"/>
    </source>
</evidence>
<comment type="caution">
    <text evidence="2">The sequence shown here is derived from an EMBL/GenBank/DDBJ whole genome shotgun (WGS) entry which is preliminary data.</text>
</comment>
<organism evidence="2 3">
    <name type="scientific">Nocardioides plantarum</name>
    <dbReference type="NCBI Taxonomy" id="29299"/>
    <lineage>
        <taxon>Bacteria</taxon>
        <taxon>Bacillati</taxon>
        <taxon>Actinomycetota</taxon>
        <taxon>Actinomycetes</taxon>
        <taxon>Propionibacteriales</taxon>
        <taxon>Nocardioidaceae</taxon>
        <taxon>Nocardioides</taxon>
    </lineage>
</organism>
<gene>
    <name evidence="2" type="ORF">ACFFRI_22145</name>
</gene>
<feature type="compositionally biased region" description="Basic and acidic residues" evidence="1">
    <location>
        <begin position="12"/>
        <end position="24"/>
    </location>
</feature>
<keyword evidence="3" id="KW-1185">Reference proteome</keyword>
<feature type="region of interest" description="Disordered" evidence="1">
    <location>
        <begin position="1"/>
        <end position="27"/>
    </location>
</feature>
<evidence type="ECO:0000313" key="2">
    <source>
        <dbReference type="EMBL" id="MFB9315762.1"/>
    </source>
</evidence>
<dbReference type="EMBL" id="JBHMDG010000047">
    <property type="protein sequence ID" value="MFB9315762.1"/>
    <property type="molecule type" value="Genomic_DNA"/>
</dbReference>
<dbReference type="RefSeq" id="WP_170215356.1">
    <property type="nucleotide sequence ID" value="NZ_JBHMDG010000047.1"/>
</dbReference>
<accession>A0ABV5KG93</accession>
<protein>
    <submittedName>
        <fullName evidence="2">Uncharacterized protein</fullName>
    </submittedName>
</protein>